<gene>
    <name evidence="1" type="ORF">JSR06_00100</name>
</gene>
<protein>
    <submittedName>
        <fullName evidence="1">Uncharacterized protein</fullName>
    </submittedName>
</protein>
<organism evidence="1 2">
    <name type="scientific">Candidatus Vidania fulgoroideorum</name>
    <dbReference type="NCBI Taxonomy" id="881286"/>
    <lineage>
        <taxon>Bacteria</taxon>
        <taxon>Pseudomonadati</taxon>
        <taxon>Pseudomonadota</taxon>
        <taxon>Betaproteobacteria</taxon>
        <taxon>Candidatus Vidania</taxon>
    </lineage>
</organism>
<name>A0A974X7I5_9PROT</name>
<dbReference type="EMBL" id="CP071412">
    <property type="protein sequence ID" value="QSW37995.1"/>
    <property type="molecule type" value="Genomic_DNA"/>
</dbReference>
<accession>A0A974X7I5</accession>
<evidence type="ECO:0000313" key="1">
    <source>
        <dbReference type="EMBL" id="QSW37995.1"/>
    </source>
</evidence>
<dbReference type="AlphaFoldDB" id="A0A974X7I5"/>
<reference evidence="1" key="1">
    <citation type="submission" date="2021-02" db="EMBL/GenBank/DDBJ databases">
        <authorList>
            <person name="Franco D."/>
        </authorList>
    </citation>
    <scope>NUCLEOTIDE SEQUENCE</scope>
    <source>
        <strain evidence="1">RANSCY</strain>
    </source>
</reference>
<sequence>MLGINNKVIVDYIENIKGNILFFKCRDLNILSRKNSNISILIKEKINVLKKIDNLFIVVGKVYNNFFLRKVTKLNIEEKIAINMAKRVYILCNSIGSIREVSIPVIISKFLIKEGLRNCFDKNNVFLSKAKTNTFINIKKTKYSDIRDIISKIPFIIKNGIFEVKPQYKIVLVNKEEFRRL</sequence>
<dbReference type="Proteomes" id="UP000663347">
    <property type="component" value="Chromosome"/>
</dbReference>
<evidence type="ECO:0000313" key="2">
    <source>
        <dbReference type="Proteomes" id="UP000663347"/>
    </source>
</evidence>
<proteinExistence type="predicted"/>
<reference evidence="1" key="2">
    <citation type="submission" date="2021-03" db="EMBL/GenBank/DDBJ databases">
        <title>Alternative transmission patterns in independently acquired nutritional co-symbionts of Dictyopharidae planthoppers.</title>
        <authorList>
            <person name="Michalik A."/>
            <person name="Lukasik P."/>
        </authorList>
    </citation>
    <scope>NUCLEOTIDE SEQUENCE</scope>
    <source>
        <strain evidence="1">RANSCY</strain>
    </source>
</reference>